<accession>A0A0S7WFZ4</accession>
<evidence type="ECO:0000313" key="3">
    <source>
        <dbReference type="Proteomes" id="UP000051124"/>
    </source>
</evidence>
<comment type="caution">
    <text evidence="2">The sequence shown here is derived from an EMBL/GenBank/DDBJ whole genome shotgun (WGS) entry which is preliminary data.</text>
</comment>
<gene>
    <name evidence="2" type="ORF">AMJ40_06325</name>
</gene>
<organism evidence="2 3">
    <name type="scientific">candidate division TA06 bacterium DG_26</name>
    <dbReference type="NCBI Taxonomy" id="1703771"/>
    <lineage>
        <taxon>Bacteria</taxon>
        <taxon>Bacteria division TA06</taxon>
    </lineage>
</organism>
<dbReference type="InterPro" id="IPR000086">
    <property type="entry name" value="NUDIX_hydrolase_dom"/>
</dbReference>
<dbReference type="Pfam" id="PF00293">
    <property type="entry name" value="NUDIX"/>
    <property type="match status" value="1"/>
</dbReference>
<dbReference type="Gene3D" id="3.90.79.10">
    <property type="entry name" value="Nucleoside Triphosphate Pyrophosphohydrolase"/>
    <property type="match status" value="1"/>
</dbReference>
<evidence type="ECO:0000259" key="1">
    <source>
        <dbReference type="Pfam" id="PF00293"/>
    </source>
</evidence>
<dbReference type="InterPro" id="IPR015797">
    <property type="entry name" value="NUDIX_hydrolase-like_dom_sf"/>
</dbReference>
<feature type="domain" description="Nudix hydrolase" evidence="1">
    <location>
        <begin position="12"/>
        <end position="64"/>
    </location>
</feature>
<sequence length="67" mass="7311">MAQTNQVIDTVVRGVLVSDNHILLAHAIGEPNTFLPGGHITKGEPARDALIHEVREETGLDAEKHMF</sequence>
<reference evidence="2 3" key="1">
    <citation type="journal article" date="2015" name="Microbiome">
        <title>Genomic resolution of linkages in carbon, nitrogen, and sulfur cycling among widespread estuary sediment bacteria.</title>
        <authorList>
            <person name="Baker B.J."/>
            <person name="Lazar C.S."/>
            <person name="Teske A.P."/>
            <person name="Dick G.J."/>
        </authorList>
    </citation>
    <scope>NUCLEOTIDE SEQUENCE [LARGE SCALE GENOMIC DNA]</scope>
    <source>
        <strain evidence="2">DG_26</strain>
    </source>
</reference>
<name>A0A0S7WFZ4_UNCT6</name>
<evidence type="ECO:0000313" key="2">
    <source>
        <dbReference type="EMBL" id="KPJ49085.1"/>
    </source>
</evidence>
<dbReference type="Proteomes" id="UP000051124">
    <property type="component" value="Unassembled WGS sequence"/>
</dbReference>
<dbReference type="AlphaFoldDB" id="A0A0S7WFZ4"/>
<protein>
    <recommendedName>
        <fullName evidence="1">Nudix hydrolase domain-containing protein</fullName>
    </recommendedName>
</protein>
<dbReference type="EMBL" id="LIZT01000076">
    <property type="protein sequence ID" value="KPJ49085.1"/>
    <property type="molecule type" value="Genomic_DNA"/>
</dbReference>
<proteinExistence type="predicted"/>
<dbReference type="SUPFAM" id="SSF55811">
    <property type="entry name" value="Nudix"/>
    <property type="match status" value="1"/>
</dbReference>